<dbReference type="AlphaFoldDB" id="A0A8B8NSY5"/>
<evidence type="ECO:0000313" key="5">
    <source>
        <dbReference type="Proteomes" id="UP000827889"/>
    </source>
</evidence>
<keyword evidence="5" id="KW-1185">Reference proteome</keyword>
<dbReference type="PANTHER" id="PTHR47990">
    <property type="entry name" value="2-OXOGLUTARATE (2OG) AND FE(II)-DEPENDENT OXYGENASE SUPERFAMILY PROTEIN-RELATED"/>
    <property type="match status" value="1"/>
</dbReference>
<dbReference type="Pfam" id="PF14226">
    <property type="entry name" value="DIOX_N"/>
    <property type="match status" value="1"/>
</dbReference>
<keyword evidence="3" id="KW-0560">Oxidoreductase</keyword>
<dbReference type="SUPFAM" id="SSF51197">
    <property type="entry name" value="Clavaminate synthase-like"/>
    <property type="match status" value="1"/>
</dbReference>
<dbReference type="InterPro" id="IPR005123">
    <property type="entry name" value="Oxoglu/Fe-dep_dioxygenase_dom"/>
</dbReference>
<evidence type="ECO:0000256" key="2">
    <source>
        <dbReference type="ARBA" id="ARBA00023004"/>
    </source>
</evidence>
<name>A0A8B8NSY5_9MYRT</name>
<accession>A0A8B8NSY5</accession>
<dbReference type="GO" id="GO:0046872">
    <property type="term" value="F:metal ion binding"/>
    <property type="evidence" value="ECO:0007669"/>
    <property type="project" value="UniProtKB-KW"/>
</dbReference>
<dbReference type="InterPro" id="IPR044861">
    <property type="entry name" value="IPNS-like_FE2OG_OXY"/>
</dbReference>
<dbReference type="PROSITE" id="PS51471">
    <property type="entry name" value="FE2OG_OXY"/>
    <property type="match status" value="1"/>
</dbReference>
<dbReference type="InterPro" id="IPR026992">
    <property type="entry name" value="DIOX_N"/>
</dbReference>
<evidence type="ECO:0000259" key="4">
    <source>
        <dbReference type="PROSITE" id="PS51471"/>
    </source>
</evidence>
<dbReference type="Pfam" id="PF03171">
    <property type="entry name" value="2OG-FeII_Oxy"/>
    <property type="match status" value="1"/>
</dbReference>
<evidence type="ECO:0000256" key="3">
    <source>
        <dbReference type="RuleBase" id="RU003682"/>
    </source>
</evidence>
<dbReference type="GO" id="GO:0045543">
    <property type="term" value="F:gibberellin 2-beta-dioxygenase activity"/>
    <property type="evidence" value="ECO:0007669"/>
    <property type="project" value="UniProtKB-EC"/>
</dbReference>
<dbReference type="InterPro" id="IPR050231">
    <property type="entry name" value="Iron_ascorbate_oxido_reductase"/>
</dbReference>
<comment type="similarity">
    <text evidence="3">Belongs to the iron/ascorbate-dependent oxidoreductase family.</text>
</comment>
<protein>
    <submittedName>
        <fullName evidence="6">Gibberellin 2-beta-dioxygenase 1-like</fullName>
    </submittedName>
</protein>
<dbReference type="RefSeq" id="XP_030525620.2">
    <property type="nucleotide sequence ID" value="XM_030669760.2"/>
</dbReference>
<gene>
    <name evidence="6" type="primary">LOC115737574</name>
</gene>
<keyword evidence="1 3" id="KW-0479">Metal-binding</keyword>
<evidence type="ECO:0000313" key="6">
    <source>
        <dbReference type="RefSeq" id="XP_030525620.2"/>
    </source>
</evidence>
<reference evidence="5" key="1">
    <citation type="submission" date="2025-05" db="UniProtKB">
        <authorList>
            <consortium name="RefSeq"/>
        </authorList>
    </citation>
    <scope>NUCLEOTIDE SEQUENCE [LARGE SCALE GENOMIC DNA]</scope>
</reference>
<dbReference type="Proteomes" id="UP000827889">
    <property type="component" value="Chromosome 2"/>
</dbReference>
<keyword evidence="2 3" id="KW-0408">Iron</keyword>
<dbReference type="PRINTS" id="PR00682">
    <property type="entry name" value="IPNSYNTHASE"/>
</dbReference>
<proteinExistence type="inferred from homology"/>
<organism evidence="5 6">
    <name type="scientific">Rhodamnia argentea</name>
    <dbReference type="NCBI Taxonomy" id="178133"/>
    <lineage>
        <taxon>Eukaryota</taxon>
        <taxon>Viridiplantae</taxon>
        <taxon>Streptophyta</taxon>
        <taxon>Embryophyta</taxon>
        <taxon>Tracheophyta</taxon>
        <taxon>Spermatophyta</taxon>
        <taxon>Magnoliopsida</taxon>
        <taxon>eudicotyledons</taxon>
        <taxon>Gunneridae</taxon>
        <taxon>Pentapetalae</taxon>
        <taxon>rosids</taxon>
        <taxon>malvids</taxon>
        <taxon>Myrtales</taxon>
        <taxon>Myrtaceae</taxon>
        <taxon>Myrtoideae</taxon>
        <taxon>Myrteae</taxon>
        <taxon>Australasian group</taxon>
        <taxon>Rhodamnia</taxon>
    </lineage>
</organism>
<dbReference type="Gene3D" id="2.60.120.330">
    <property type="entry name" value="B-lactam Antibiotic, Isopenicillin N Synthase, Chain"/>
    <property type="match status" value="1"/>
</dbReference>
<dbReference type="InterPro" id="IPR027443">
    <property type="entry name" value="IPNS-like_sf"/>
</dbReference>
<dbReference type="GeneID" id="115737574"/>
<reference evidence="6" key="2">
    <citation type="submission" date="2025-08" db="UniProtKB">
        <authorList>
            <consortium name="RefSeq"/>
        </authorList>
    </citation>
    <scope>IDENTIFICATION</scope>
    <source>
        <tissue evidence="6">Leaf</tissue>
    </source>
</reference>
<evidence type="ECO:0000256" key="1">
    <source>
        <dbReference type="ARBA" id="ARBA00022723"/>
    </source>
</evidence>
<feature type="domain" description="Fe2OG dioxygenase" evidence="4">
    <location>
        <begin position="216"/>
        <end position="322"/>
    </location>
</feature>
<sequence>MLLPSSDNSLPLFDSLTKSVSFRCRFRNKKQAKQSATSMVVPSKPAIEPFSYVGNSMPNSNALYSHQIPLVDLSKPDSKSLIIKACEEFGFFKVVNHGVPLDFISRLEEEAVKFFSLPLVEKEKAGPPDPFGYGNKKIGWGGDVGWVEYLLLTTNPSFNYRKFPSVFSESSERFRSALGDYISAVRDMACEVLESMADGLRIQQRDIFSKLLMDEQSDSFFRLNHYPPCPELEAFDDRNMIGFGEHTDPQIISVLRSNNTSGLQISMKDGTWVSVPPDQNSFFINVGDSLQVMTNGRFRSVRHRVLANSSKSRVSMIYFGGPPLSERIAPLPCLMKGKESLYKEFTWFEYKKAAYNSRLADDRLEHFQRVAAS</sequence>
<dbReference type="KEGG" id="rarg:115737574"/>